<name>A0A653ETU8_9MYCO</name>
<dbReference type="SUPFAM" id="SSF47413">
    <property type="entry name" value="lambda repressor-like DNA-binding domains"/>
    <property type="match status" value="1"/>
</dbReference>
<protein>
    <recommendedName>
        <fullName evidence="4">HTH cro/C1-type domain-containing protein</fullName>
    </recommendedName>
</protein>
<evidence type="ECO:0000313" key="3">
    <source>
        <dbReference type="EMBL" id="VTP00944.1"/>
    </source>
</evidence>
<evidence type="ECO:0000256" key="1">
    <source>
        <dbReference type="SAM" id="Coils"/>
    </source>
</evidence>
<dbReference type="InterPro" id="IPR001387">
    <property type="entry name" value="Cro/C1-type_HTH"/>
</dbReference>
<sequence length="293" mass="32026">MRARCLLREGQDVKSVVAQTGLSQPHVESIAQAERKADVQRLGKYMNTRLRELGLSQLEASKLGFVSRSTLNSLGKDSRVPGRNTLERLDELLSWELGSSWAVMYGSEPTAREEENAGPCGKRPVIDRGAEDDYTNLAHWIDKRLRELSMSKSRFAAIGGPGRTTLATLGTRGYRPTPETLDRIDTHLMWEPGSAMAALKGGVPINRGPIFTAHPGLVPLSAIKDRLKVLKARAQRQQAANEQMVRDIDDAMLHVNLLADDLGDPRRRFAAQLGSSGTGTASDADAADQEDTS</sequence>
<dbReference type="InterPro" id="IPR010982">
    <property type="entry name" value="Lambda_DNA-bd_dom_sf"/>
</dbReference>
<gene>
    <name evidence="3" type="ORF">BIN_B_03806</name>
</gene>
<organism evidence="3">
    <name type="scientific">Mycobacterium riyadhense</name>
    <dbReference type="NCBI Taxonomy" id="486698"/>
    <lineage>
        <taxon>Bacteria</taxon>
        <taxon>Bacillati</taxon>
        <taxon>Actinomycetota</taxon>
        <taxon>Actinomycetes</taxon>
        <taxon>Mycobacteriales</taxon>
        <taxon>Mycobacteriaceae</taxon>
        <taxon>Mycobacterium</taxon>
    </lineage>
</organism>
<feature type="coiled-coil region" evidence="1">
    <location>
        <begin position="220"/>
        <end position="247"/>
    </location>
</feature>
<evidence type="ECO:0008006" key="4">
    <source>
        <dbReference type="Google" id="ProtNLM"/>
    </source>
</evidence>
<keyword evidence="1" id="KW-0175">Coiled coil</keyword>
<accession>A0A653ETU8</accession>
<dbReference type="GO" id="GO:0003677">
    <property type="term" value="F:DNA binding"/>
    <property type="evidence" value="ECO:0007669"/>
    <property type="project" value="InterPro"/>
</dbReference>
<evidence type="ECO:0000256" key="2">
    <source>
        <dbReference type="SAM" id="MobiDB-lite"/>
    </source>
</evidence>
<reference evidence="3" key="1">
    <citation type="submission" date="2019-05" db="EMBL/GenBank/DDBJ databases">
        <authorList>
            <person name="Naeem R."/>
            <person name="Antony C."/>
            <person name="Guan Q."/>
        </authorList>
    </citation>
    <scope>NUCLEOTIDE SEQUENCE</scope>
    <source>
        <strain evidence="3">2</strain>
    </source>
</reference>
<proteinExistence type="predicted"/>
<dbReference type="EMBL" id="LR589110">
    <property type="protein sequence ID" value="VTP00944.1"/>
    <property type="molecule type" value="Genomic_DNA"/>
</dbReference>
<dbReference type="AlphaFoldDB" id="A0A653ETU8"/>
<feature type="compositionally biased region" description="Low complexity" evidence="2">
    <location>
        <begin position="274"/>
        <end position="284"/>
    </location>
</feature>
<feature type="region of interest" description="Disordered" evidence="2">
    <location>
        <begin position="269"/>
        <end position="293"/>
    </location>
</feature>
<dbReference type="CDD" id="cd00093">
    <property type="entry name" value="HTH_XRE"/>
    <property type="match status" value="1"/>
</dbReference>